<dbReference type="InterPro" id="IPR025357">
    <property type="entry name" value="DUF4261"/>
</dbReference>
<evidence type="ECO:0000313" key="2">
    <source>
        <dbReference type="EMBL" id="VEH70920.1"/>
    </source>
</evidence>
<reference evidence="2 3" key="1">
    <citation type="submission" date="2018-12" db="EMBL/GenBank/DDBJ databases">
        <authorList>
            <consortium name="Pathogen Informatics"/>
        </authorList>
    </citation>
    <scope>NUCLEOTIDE SEQUENCE [LARGE SCALE GENOMIC DNA]</scope>
    <source>
        <strain evidence="2 3">NCTC12967</strain>
    </source>
</reference>
<dbReference type="Proteomes" id="UP000273044">
    <property type="component" value="Chromosome"/>
</dbReference>
<evidence type="ECO:0000259" key="1">
    <source>
        <dbReference type="Pfam" id="PF14080"/>
    </source>
</evidence>
<dbReference type="AlphaFoldDB" id="A0A448N0I1"/>
<keyword evidence="3" id="KW-1185">Reference proteome</keyword>
<evidence type="ECO:0000313" key="3">
    <source>
        <dbReference type="Proteomes" id="UP000273044"/>
    </source>
</evidence>
<proteinExistence type="predicted"/>
<dbReference type="Pfam" id="PF14080">
    <property type="entry name" value="DUF4261"/>
    <property type="match status" value="1"/>
</dbReference>
<accession>A0A448N0I1</accession>
<protein>
    <recommendedName>
        <fullName evidence="1">DUF4261 domain-containing protein</fullName>
    </recommendedName>
</protein>
<dbReference type="RefSeq" id="WP_061788427.1">
    <property type="nucleotide sequence ID" value="NZ_CAJZDL010000105.1"/>
</dbReference>
<sequence>MQDSLRFPPDPFVMNGIYATPPAIDVGAWREYLSREFGPTDIIGDGEPPVFFAFTEHRFDYEDRSGVPAQAFLAASKDFSDLANYETALQQSWDFPDIKDVLSRGHHFLATFEFLARSLAFEDRLRLFRALTSALVELTDPIALYSSTADAFFEPRRWLEVQREGYTYYGFFNVRLFRISNSDDDSLMDTRGLGIFGVPDLQCHFRGLDPDEVSRLLYNTGVYLMREGDVIEDGHTVPGIQEGSRWRCQHEEALIGPEREVLDICPEAPYAAGNRNP</sequence>
<dbReference type="GeneID" id="64407670"/>
<name>A0A448N0I1_9ACTN</name>
<dbReference type="EMBL" id="LR134406">
    <property type="protein sequence ID" value="VEH70920.1"/>
    <property type="molecule type" value="Genomic_DNA"/>
</dbReference>
<feature type="domain" description="DUF4261" evidence="1">
    <location>
        <begin position="189"/>
        <end position="264"/>
    </location>
</feature>
<gene>
    <name evidence="2" type="ORF">NCTC12967_02226</name>
</gene>
<organism evidence="2 3">
    <name type="scientific">Arachnia propionica</name>
    <dbReference type="NCBI Taxonomy" id="1750"/>
    <lineage>
        <taxon>Bacteria</taxon>
        <taxon>Bacillati</taxon>
        <taxon>Actinomycetota</taxon>
        <taxon>Actinomycetes</taxon>
        <taxon>Propionibacteriales</taxon>
        <taxon>Propionibacteriaceae</taxon>
        <taxon>Arachnia</taxon>
    </lineage>
</organism>